<organism evidence="1 2">
    <name type="scientific">Aneurinibacillus thermoaerophilus</name>
    <dbReference type="NCBI Taxonomy" id="143495"/>
    <lineage>
        <taxon>Bacteria</taxon>
        <taxon>Bacillati</taxon>
        <taxon>Bacillota</taxon>
        <taxon>Bacilli</taxon>
        <taxon>Bacillales</taxon>
        <taxon>Paenibacillaceae</taxon>
        <taxon>Aneurinibacillus group</taxon>
        <taxon>Aneurinibacillus</taxon>
    </lineage>
</organism>
<dbReference type="EMBL" id="FNDE01000021">
    <property type="protein sequence ID" value="SDH36176.1"/>
    <property type="molecule type" value="Genomic_DNA"/>
</dbReference>
<dbReference type="OrthoDB" id="2369695at2"/>
<gene>
    <name evidence="1" type="ORF">SAMN04489735_102137</name>
</gene>
<dbReference type="RefSeq" id="WP_091260715.1">
    <property type="nucleotide sequence ID" value="NZ_FNDE01000021.1"/>
</dbReference>
<proteinExistence type="predicted"/>
<reference evidence="1 2" key="1">
    <citation type="submission" date="2016-10" db="EMBL/GenBank/DDBJ databases">
        <authorList>
            <person name="de Groot N.N."/>
        </authorList>
    </citation>
    <scope>NUCLEOTIDE SEQUENCE [LARGE SCALE GENOMIC DNA]</scope>
    <source>
        <strain evidence="1 2">L 420-91</strain>
    </source>
</reference>
<evidence type="ECO:0000313" key="2">
    <source>
        <dbReference type="Proteomes" id="UP000198956"/>
    </source>
</evidence>
<dbReference type="AlphaFoldDB" id="A0A1G8BSD8"/>
<name>A0A1G8BSD8_ANETH</name>
<accession>A0A1G8BSD8</accession>
<protein>
    <submittedName>
        <fullName evidence="1">Uncharacterized protein</fullName>
    </submittedName>
</protein>
<dbReference type="Proteomes" id="UP000198956">
    <property type="component" value="Unassembled WGS sequence"/>
</dbReference>
<evidence type="ECO:0000313" key="1">
    <source>
        <dbReference type="EMBL" id="SDH36176.1"/>
    </source>
</evidence>
<sequence length="361" mass="43537">MNLADTLVYADIRQLHQLASIYNLECNRNSKHELIQSLHNRLTSAAFFQDLHKGLNWEEKRFLLPIIYERKKEYTREALLSRARKAYCEKIEHNEHEELLHKALERGWLFRMQKQFAPTFTMPEDLRHRFREIFVKEVRALAYGNYTKPDLYREDTYVMAHDLQKFLLYVQTHRVPLSKEGVMYRKQQQKMMELMSVRENLTDGKEWRFGYGRRFRDYPDRLALLYDFAHYRQWLSEREEELVLTDEGMRQVACQEQGREERAERLVEFWLLSYKKAIPSIESLWKLVACVCEAEWLEEESLICALRNWVLPFYYDSQEAVIRRRLLAMMVHLGLLRRGMFPEGKVVYSLTSWGKSLLDTR</sequence>